<feature type="compositionally biased region" description="Low complexity" evidence="6">
    <location>
        <begin position="367"/>
        <end position="378"/>
    </location>
</feature>
<evidence type="ECO:0000259" key="7">
    <source>
        <dbReference type="Pfam" id="PF07992"/>
    </source>
</evidence>
<dbReference type="InterPro" id="IPR023753">
    <property type="entry name" value="FAD/NAD-binding_dom"/>
</dbReference>
<dbReference type="InterPro" id="IPR036188">
    <property type="entry name" value="FAD/NAD-bd_sf"/>
</dbReference>
<sequence length="422" mass="42691">MSTHVVVLGAGYTGLVAAKLAGRLPGVRVTLVNERDRFVERVRLHQWASGQALPPRPLSALLAGTGVDLVVDRVESLDPERRTVSLRGGGPLGYDLLVNALGSRSGRPPGVGPGPLPDHLHSVNEADHGDRLRARLAGARSVAVVGGGLTGLEAVTELAETRPELEVHLVTGRAAGADLSARGARYLRSVLADLGVRVHEGSPAAEVPPEGPVRADGRLVPADTTVWTAGFRVPEPAGAAGLEVTGAGRMVVDEGLRSVSHPEVYGVGDAAAARRPPVRRPGAAHGLRHGHPGGAARRAVDGRAPGGAAGAADAVPLLQPVPQPGAAAGAHPVRARGRLAGRTDPDRACGRRLQGGDGPGGVPGPAAPLDPGLGLRRCGPGRGRGASAAGPAGSARRGRRGAGVSPARRGRGRARGGARARC</sequence>
<accession>A0ABX8BHF1</accession>
<feature type="compositionally biased region" description="Low complexity" evidence="6">
    <location>
        <begin position="385"/>
        <end position="395"/>
    </location>
</feature>
<feature type="compositionally biased region" description="Gly residues" evidence="6">
    <location>
        <begin position="353"/>
        <end position="363"/>
    </location>
</feature>
<feature type="compositionally biased region" description="Basic residues" evidence="6">
    <location>
        <begin position="408"/>
        <end position="422"/>
    </location>
</feature>
<dbReference type="Gene3D" id="3.50.50.100">
    <property type="match status" value="1"/>
</dbReference>
<keyword evidence="5" id="KW-0560">Oxidoreductase</keyword>
<dbReference type="InterPro" id="IPR051169">
    <property type="entry name" value="NADH-Q_oxidoreductase"/>
</dbReference>
<dbReference type="EMBL" id="CP074133">
    <property type="protein sequence ID" value="QUX21649.1"/>
    <property type="molecule type" value="Genomic_DNA"/>
</dbReference>
<dbReference type="PRINTS" id="PR00368">
    <property type="entry name" value="FADPNR"/>
</dbReference>
<name>A0ABX8BHF1_9ACTN</name>
<dbReference type="PANTHER" id="PTHR42913:SF3">
    <property type="entry name" value="64 KDA MITOCHONDRIAL NADH DEHYDROGENASE (EUROFUNG)"/>
    <property type="match status" value="1"/>
</dbReference>
<reference evidence="8 9" key="1">
    <citation type="submission" date="2021-05" db="EMBL/GenBank/DDBJ databases">
        <title>Direct Submission.</title>
        <authorList>
            <person name="Li K."/>
            <person name="Gao J."/>
        </authorList>
    </citation>
    <scope>NUCLEOTIDE SEQUENCE [LARGE SCALE GENOMIC DNA]</scope>
    <source>
        <strain evidence="8 9">Mg02</strain>
    </source>
</reference>
<evidence type="ECO:0000256" key="1">
    <source>
        <dbReference type="ARBA" id="ARBA00001974"/>
    </source>
</evidence>
<evidence type="ECO:0000313" key="9">
    <source>
        <dbReference type="Proteomes" id="UP000676079"/>
    </source>
</evidence>
<protein>
    <submittedName>
        <fullName evidence="8">FAD-dependent oxidoreductase</fullName>
    </submittedName>
</protein>
<evidence type="ECO:0000256" key="5">
    <source>
        <dbReference type="ARBA" id="ARBA00023002"/>
    </source>
</evidence>
<proteinExistence type="inferred from homology"/>
<comment type="similarity">
    <text evidence="2">Belongs to the NADH dehydrogenase family.</text>
</comment>
<keyword evidence="9" id="KW-1185">Reference proteome</keyword>
<dbReference type="PANTHER" id="PTHR42913">
    <property type="entry name" value="APOPTOSIS-INDUCING FACTOR 1"/>
    <property type="match status" value="1"/>
</dbReference>
<feature type="region of interest" description="Disordered" evidence="6">
    <location>
        <begin position="104"/>
        <end position="123"/>
    </location>
</feature>
<dbReference type="SUPFAM" id="SSF51905">
    <property type="entry name" value="FAD/NAD(P)-binding domain"/>
    <property type="match status" value="2"/>
</dbReference>
<keyword evidence="4" id="KW-0274">FAD</keyword>
<dbReference type="Pfam" id="PF07992">
    <property type="entry name" value="Pyr_redox_2"/>
    <property type="match status" value="1"/>
</dbReference>
<evidence type="ECO:0000256" key="4">
    <source>
        <dbReference type="ARBA" id="ARBA00022827"/>
    </source>
</evidence>
<organism evidence="8 9">
    <name type="scientific">Nocardiopsis changdeensis</name>
    <dbReference type="NCBI Taxonomy" id="2831969"/>
    <lineage>
        <taxon>Bacteria</taxon>
        <taxon>Bacillati</taxon>
        <taxon>Actinomycetota</taxon>
        <taxon>Actinomycetes</taxon>
        <taxon>Streptosporangiales</taxon>
        <taxon>Nocardiopsidaceae</taxon>
        <taxon>Nocardiopsis</taxon>
    </lineage>
</organism>
<evidence type="ECO:0000256" key="3">
    <source>
        <dbReference type="ARBA" id="ARBA00022630"/>
    </source>
</evidence>
<gene>
    <name evidence="8" type="ORF">KGD84_25150</name>
</gene>
<keyword evidence="3" id="KW-0285">Flavoprotein</keyword>
<feature type="region of interest" description="Disordered" evidence="6">
    <location>
        <begin position="273"/>
        <end position="309"/>
    </location>
</feature>
<evidence type="ECO:0000313" key="8">
    <source>
        <dbReference type="EMBL" id="QUX21649.1"/>
    </source>
</evidence>
<feature type="domain" description="FAD/NAD(P)-binding" evidence="7">
    <location>
        <begin position="4"/>
        <end position="278"/>
    </location>
</feature>
<evidence type="ECO:0000256" key="2">
    <source>
        <dbReference type="ARBA" id="ARBA00005272"/>
    </source>
</evidence>
<evidence type="ECO:0000256" key="6">
    <source>
        <dbReference type="SAM" id="MobiDB-lite"/>
    </source>
</evidence>
<feature type="region of interest" description="Disordered" evidence="6">
    <location>
        <begin position="339"/>
        <end position="422"/>
    </location>
</feature>
<comment type="cofactor">
    <cofactor evidence="1">
        <name>FAD</name>
        <dbReference type="ChEBI" id="CHEBI:57692"/>
    </cofactor>
</comment>
<feature type="compositionally biased region" description="Low complexity" evidence="6">
    <location>
        <begin position="273"/>
        <end position="284"/>
    </location>
</feature>
<dbReference type="Proteomes" id="UP000676079">
    <property type="component" value="Chromosome"/>
</dbReference>